<evidence type="ECO:0000313" key="3">
    <source>
        <dbReference type="Proteomes" id="UP000285875"/>
    </source>
</evidence>
<sequence>MTRDDAVQRCLDGLVGLVADGLLVVKDDLVEEGSVEDAAFSRFASRVDVAEIGEDVGELVEALTGVLVAGGEVLQPVFDGVVSGADAFLLGLEEVERDGVGVVGLDELESLGVEFLLLGGQECTFVVGGGFELVEDGSEDFADTIGLVGGEAVGAVGGVDPVLDAVGEDGGSRATVLLAASGAGEVLVGDAGLAGGAFDHHLRPARAVERSLEVVVVGAGLLSALVLGGQFGLDA</sequence>
<keyword evidence="1" id="KW-0472">Membrane</keyword>
<keyword evidence="1" id="KW-0812">Transmembrane</keyword>
<evidence type="ECO:0000313" key="2">
    <source>
        <dbReference type="EMBL" id="AZZ40358.1"/>
    </source>
</evidence>
<reference evidence="3" key="1">
    <citation type="submission" date="2017-12" db="EMBL/GenBank/DDBJ databases">
        <title>Whole genome sequencing of Acidipropionibacterium jensenii strains JS279 and JS280.</title>
        <authorList>
            <person name="Deptula P."/>
            <person name="Laine P."/>
            <person name="Smolander O.-P."/>
            <person name="Paulin L."/>
            <person name="Auvinen P."/>
            <person name="Varmanen P."/>
        </authorList>
    </citation>
    <scope>NUCLEOTIDE SEQUENCE [LARGE SCALE GENOMIC DNA]</scope>
    <source>
        <strain evidence="3">JS280</strain>
    </source>
</reference>
<organism evidence="2 3">
    <name type="scientific">Acidipropionibacterium jensenii</name>
    <dbReference type="NCBI Taxonomy" id="1749"/>
    <lineage>
        <taxon>Bacteria</taxon>
        <taxon>Bacillati</taxon>
        <taxon>Actinomycetota</taxon>
        <taxon>Actinomycetes</taxon>
        <taxon>Propionibacteriales</taxon>
        <taxon>Propionibacteriaceae</taxon>
        <taxon>Acidipropionibacterium</taxon>
    </lineage>
</organism>
<dbReference type="EMBL" id="CP025570">
    <property type="protein sequence ID" value="AZZ40358.1"/>
    <property type="molecule type" value="Genomic_DNA"/>
</dbReference>
<keyword evidence="1" id="KW-1133">Transmembrane helix</keyword>
<evidence type="ECO:0000256" key="1">
    <source>
        <dbReference type="SAM" id="Phobius"/>
    </source>
</evidence>
<feature type="transmembrane region" description="Helical" evidence="1">
    <location>
        <begin position="212"/>
        <end position="233"/>
    </location>
</feature>
<protein>
    <submittedName>
        <fullName evidence="2">Uncharacterized protein</fullName>
    </submittedName>
</protein>
<name>A0A3Q9UMB5_9ACTN</name>
<accession>A0A3Q9UMB5</accession>
<dbReference type="Proteomes" id="UP000285875">
    <property type="component" value="Chromosome"/>
</dbReference>
<proteinExistence type="predicted"/>
<gene>
    <name evidence="2" type="ORF">C0Z10_12045</name>
</gene>
<dbReference type="AlphaFoldDB" id="A0A3Q9UMB5"/>
<dbReference type="KEGG" id="aji:C0Z10_12045"/>